<dbReference type="PROSITE" id="PS00211">
    <property type="entry name" value="ABC_TRANSPORTER_1"/>
    <property type="match status" value="1"/>
</dbReference>
<dbReference type="InterPro" id="IPR015854">
    <property type="entry name" value="ABC_transpr_LolD-like"/>
</dbReference>
<dbReference type="InterPro" id="IPR017911">
    <property type="entry name" value="MacB-like_ATP-bd"/>
</dbReference>
<dbReference type="FunFam" id="3.40.50.300:FF:000032">
    <property type="entry name" value="Export ABC transporter ATP-binding protein"/>
    <property type="match status" value="1"/>
</dbReference>
<name>A0A532V8G6_UNCT6</name>
<dbReference type="SMART" id="SM00382">
    <property type="entry name" value="AAA"/>
    <property type="match status" value="1"/>
</dbReference>
<reference evidence="5 6" key="1">
    <citation type="submission" date="2017-06" db="EMBL/GenBank/DDBJ databases">
        <title>Novel microbial phyla capable of carbon fixation and sulfur reduction in deep-sea sediments.</title>
        <authorList>
            <person name="Huang J."/>
            <person name="Baker B."/>
            <person name="Wang Y."/>
        </authorList>
    </citation>
    <scope>NUCLEOTIDE SEQUENCE [LARGE SCALE GENOMIC DNA]</scope>
    <source>
        <strain evidence="5">B3_TA06</strain>
    </source>
</reference>
<gene>
    <name evidence="5" type="ORF">CEE36_04435</name>
</gene>
<dbReference type="InterPro" id="IPR017871">
    <property type="entry name" value="ABC_transporter-like_CS"/>
</dbReference>
<evidence type="ECO:0000259" key="4">
    <source>
        <dbReference type="PROSITE" id="PS50893"/>
    </source>
</evidence>
<dbReference type="Proteomes" id="UP000317778">
    <property type="component" value="Unassembled WGS sequence"/>
</dbReference>
<accession>A0A532V8G6</accession>
<evidence type="ECO:0000313" key="5">
    <source>
        <dbReference type="EMBL" id="TKJ43287.1"/>
    </source>
</evidence>
<dbReference type="GO" id="GO:0005886">
    <property type="term" value="C:plasma membrane"/>
    <property type="evidence" value="ECO:0007669"/>
    <property type="project" value="TreeGrafter"/>
</dbReference>
<dbReference type="InterPro" id="IPR003439">
    <property type="entry name" value="ABC_transporter-like_ATP-bd"/>
</dbReference>
<keyword evidence="3 5" id="KW-0067">ATP-binding</keyword>
<dbReference type="PROSITE" id="PS50893">
    <property type="entry name" value="ABC_TRANSPORTER_2"/>
    <property type="match status" value="1"/>
</dbReference>
<dbReference type="SUPFAM" id="SSF52540">
    <property type="entry name" value="P-loop containing nucleoside triphosphate hydrolases"/>
    <property type="match status" value="1"/>
</dbReference>
<keyword evidence="5" id="KW-0449">Lipoprotein</keyword>
<dbReference type="GO" id="GO:0022857">
    <property type="term" value="F:transmembrane transporter activity"/>
    <property type="evidence" value="ECO:0007669"/>
    <property type="project" value="TreeGrafter"/>
</dbReference>
<dbReference type="PANTHER" id="PTHR24220">
    <property type="entry name" value="IMPORT ATP-BINDING PROTEIN"/>
    <property type="match status" value="1"/>
</dbReference>
<protein>
    <submittedName>
        <fullName evidence="5">Lipoprotein-releasing system ATP-binding protein LolD</fullName>
    </submittedName>
</protein>
<evidence type="ECO:0000256" key="1">
    <source>
        <dbReference type="ARBA" id="ARBA00022448"/>
    </source>
</evidence>
<keyword evidence="1" id="KW-0813">Transport</keyword>
<dbReference type="PANTHER" id="PTHR24220:SF86">
    <property type="entry name" value="ABC TRANSPORTER ABCH.1"/>
    <property type="match status" value="1"/>
</dbReference>
<comment type="caution">
    <text evidence="5">The sequence shown here is derived from an EMBL/GenBank/DDBJ whole genome shotgun (WGS) entry which is preliminary data.</text>
</comment>
<dbReference type="AlphaFoldDB" id="A0A532V8G6"/>
<proteinExistence type="predicted"/>
<organism evidence="5 6">
    <name type="scientific">candidate division TA06 bacterium B3_TA06</name>
    <dbReference type="NCBI Taxonomy" id="2012487"/>
    <lineage>
        <taxon>Bacteria</taxon>
        <taxon>Bacteria division TA06</taxon>
    </lineage>
</organism>
<evidence type="ECO:0000256" key="3">
    <source>
        <dbReference type="ARBA" id="ARBA00022840"/>
    </source>
</evidence>
<evidence type="ECO:0000256" key="2">
    <source>
        <dbReference type="ARBA" id="ARBA00022741"/>
    </source>
</evidence>
<dbReference type="Gene3D" id="3.40.50.300">
    <property type="entry name" value="P-loop containing nucleotide triphosphate hydrolases"/>
    <property type="match status" value="1"/>
</dbReference>
<evidence type="ECO:0000313" key="6">
    <source>
        <dbReference type="Proteomes" id="UP000317778"/>
    </source>
</evidence>
<sequence length="226" mass="25422">MSREKGILLRAERLKRVYVNGDDRVEALRSASLNLHKGEAVSIFGPSGSGKSTFLHLLGAFDRPTSGKVFFDGKDVFEMDDSELAEFRNREIGFVFQFHHLLPEFSALENVALPLLIAKIPRTEAFERANAVLVEVGLADRTDFLPVKLSGGEKQRVAVARALVHNPRLVLADEPTGNLDLETEREVMEMFTRLNDKLNVTFVIVSHNPIIKKFTDKRYNLIDGKM</sequence>
<dbReference type="EMBL" id="NJBO01000005">
    <property type="protein sequence ID" value="TKJ43287.1"/>
    <property type="molecule type" value="Genomic_DNA"/>
</dbReference>
<dbReference type="GO" id="GO:0098796">
    <property type="term" value="C:membrane protein complex"/>
    <property type="evidence" value="ECO:0007669"/>
    <property type="project" value="UniProtKB-ARBA"/>
</dbReference>
<dbReference type="CDD" id="cd03255">
    <property type="entry name" value="ABC_MJ0796_LolCDE_FtsE"/>
    <property type="match status" value="1"/>
</dbReference>
<keyword evidence="2" id="KW-0547">Nucleotide-binding</keyword>
<dbReference type="GO" id="GO:0016887">
    <property type="term" value="F:ATP hydrolysis activity"/>
    <property type="evidence" value="ECO:0007669"/>
    <property type="project" value="InterPro"/>
</dbReference>
<dbReference type="InterPro" id="IPR003593">
    <property type="entry name" value="AAA+_ATPase"/>
</dbReference>
<dbReference type="GO" id="GO:0005524">
    <property type="term" value="F:ATP binding"/>
    <property type="evidence" value="ECO:0007669"/>
    <property type="project" value="UniProtKB-KW"/>
</dbReference>
<dbReference type="Pfam" id="PF00005">
    <property type="entry name" value="ABC_tran"/>
    <property type="match status" value="1"/>
</dbReference>
<dbReference type="InterPro" id="IPR027417">
    <property type="entry name" value="P-loop_NTPase"/>
</dbReference>
<feature type="domain" description="ABC transporter" evidence="4">
    <location>
        <begin position="9"/>
        <end position="226"/>
    </location>
</feature>